<dbReference type="Proteomes" id="UP000284403">
    <property type="component" value="Unassembled WGS sequence"/>
</dbReference>
<dbReference type="PANTHER" id="PTHR23048:SF0">
    <property type="entry name" value="CALMODULIN LIKE 3"/>
    <property type="match status" value="1"/>
</dbReference>
<reference evidence="4 5" key="1">
    <citation type="journal article" date="2018" name="BMC Genomics">
        <title>Genomic comparison of Trypanosoma conorhini and Trypanosoma rangeli to Trypanosoma cruzi strains of high and low virulence.</title>
        <authorList>
            <person name="Bradwell K.R."/>
            <person name="Koparde V.N."/>
            <person name="Matveyev A.V."/>
            <person name="Serrano M.G."/>
            <person name="Alves J.M."/>
            <person name="Parikh H."/>
            <person name="Huang B."/>
            <person name="Lee V."/>
            <person name="Espinosa-Alvarez O."/>
            <person name="Ortiz P.A."/>
            <person name="Costa-Martins A.G."/>
            <person name="Teixeira M.M."/>
            <person name="Buck G.A."/>
        </authorList>
    </citation>
    <scope>NUCLEOTIDE SEQUENCE [LARGE SCALE GENOMIC DNA]</scope>
    <source>
        <strain evidence="4 5">025E</strain>
    </source>
</reference>
<dbReference type="FunFam" id="1.10.238.10:FF:000003">
    <property type="entry name" value="Calmodulin A"/>
    <property type="match status" value="1"/>
</dbReference>
<organism evidence="4 5">
    <name type="scientific">Trypanosoma conorhini</name>
    <dbReference type="NCBI Taxonomy" id="83891"/>
    <lineage>
        <taxon>Eukaryota</taxon>
        <taxon>Discoba</taxon>
        <taxon>Euglenozoa</taxon>
        <taxon>Kinetoplastea</taxon>
        <taxon>Metakinetoplastina</taxon>
        <taxon>Trypanosomatida</taxon>
        <taxon>Trypanosomatidae</taxon>
        <taxon>Trypanosoma</taxon>
    </lineage>
</organism>
<dbReference type="InterPro" id="IPR050230">
    <property type="entry name" value="CALM/Myosin/TropC-like"/>
</dbReference>
<dbReference type="PANTHER" id="PTHR23048">
    <property type="entry name" value="MYOSIN LIGHT CHAIN 1, 3"/>
    <property type="match status" value="1"/>
</dbReference>
<accession>A0A422N3G6</accession>
<dbReference type="OrthoDB" id="26525at2759"/>
<gene>
    <name evidence="4" type="ORF">Tco025E_09159</name>
</gene>
<dbReference type="AlphaFoldDB" id="A0A422N3G6"/>
<dbReference type="InterPro" id="IPR011992">
    <property type="entry name" value="EF-hand-dom_pair"/>
</dbReference>
<proteinExistence type="predicted"/>
<evidence type="ECO:0000256" key="2">
    <source>
        <dbReference type="SAM" id="MobiDB-lite"/>
    </source>
</evidence>
<dbReference type="GeneID" id="40322770"/>
<dbReference type="Pfam" id="PF13405">
    <property type="entry name" value="EF-hand_6"/>
    <property type="match status" value="1"/>
</dbReference>
<keyword evidence="1" id="KW-0677">Repeat</keyword>
<evidence type="ECO:0000313" key="4">
    <source>
        <dbReference type="EMBL" id="RNE99979.1"/>
    </source>
</evidence>
<sequence length="203" mass="23033">MEPRGPAGAQFPAKAEAKAPSWPRHNSPQSPTMCTARDSRAMNRPLYRGPLSHNVISELAEGFRQLGGGQKKHFIPAQLILETMKNVGMHLSADEFQDVLRVVGQSEPQNADELSFSDFLLLMTREVEETMAEELRSAFHHYDKQRTGFVTRKQFTELFATLGERSPPEELEELLSLAEVDEVEEKIDYSRFVRELASRVNNM</sequence>
<dbReference type="EMBL" id="MKKU01000917">
    <property type="protein sequence ID" value="RNE99979.1"/>
    <property type="molecule type" value="Genomic_DNA"/>
</dbReference>
<keyword evidence="5" id="KW-1185">Reference proteome</keyword>
<dbReference type="SUPFAM" id="SSF47473">
    <property type="entry name" value="EF-hand"/>
    <property type="match status" value="1"/>
</dbReference>
<feature type="compositionally biased region" description="Polar residues" evidence="2">
    <location>
        <begin position="24"/>
        <end position="33"/>
    </location>
</feature>
<evidence type="ECO:0000313" key="5">
    <source>
        <dbReference type="Proteomes" id="UP000284403"/>
    </source>
</evidence>
<dbReference type="Gene3D" id="1.10.238.10">
    <property type="entry name" value="EF-hand"/>
    <property type="match status" value="1"/>
</dbReference>
<dbReference type="PROSITE" id="PS50222">
    <property type="entry name" value="EF_HAND_2"/>
    <property type="match status" value="1"/>
</dbReference>
<dbReference type="InterPro" id="IPR002048">
    <property type="entry name" value="EF_hand_dom"/>
</dbReference>
<dbReference type="RefSeq" id="XP_029224148.1">
    <property type="nucleotide sequence ID" value="XM_029375984.1"/>
</dbReference>
<comment type="caution">
    <text evidence="4">The sequence shown here is derived from an EMBL/GenBank/DDBJ whole genome shotgun (WGS) entry which is preliminary data.</text>
</comment>
<feature type="domain" description="EF-hand" evidence="3">
    <location>
        <begin position="130"/>
        <end position="165"/>
    </location>
</feature>
<protein>
    <submittedName>
        <fullName evidence="4">EF-hand protein 5</fullName>
    </submittedName>
</protein>
<feature type="region of interest" description="Disordered" evidence="2">
    <location>
        <begin position="1"/>
        <end position="33"/>
    </location>
</feature>
<evidence type="ECO:0000256" key="1">
    <source>
        <dbReference type="ARBA" id="ARBA00022737"/>
    </source>
</evidence>
<evidence type="ECO:0000259" key="3">
    <source>
        <dbReference type="PROSITE" id="PS50222"/>
    </source>
</evidence>
<name>A0A422N3G6_9TRYP</name>
<dbReference type="GO" id="GO:0016460">
    <property type="term" value="C:myosin II complex"/>
    <property type="evidence" value="ECO:0007669"/>
    <property type="project" value="TreeGrafter"/>
</dbReference>
<dbReference type="GO" id="GO:0005509">
    <property type="term" value="F:calcium ion binding"/>
    <property type="evidence" value="ECO:0007669"/>
    <property type="project" value="InterPro"/>
</dbReference>